<dbReference type="InterPro" id="IPR050640">
    <property type="entry name" value="Bact_2-comp_sensor_kinase"/>
</dbReference>
<gene>
    <name evidence="9" type="ORF">BLM47_04315</name>
</gene>
<accession>A0A2A6E2K6</accession>
<evidence type="ECO:0000256" key="2">
    <source>
        <dbReference type="ARBA" id="ARBA00022475"/>
    </source>
</evidence>
<evidence type="ECO:0000256" key="4">
    <source>
        <dbReference type="ARBA" id="ARBA00022679"/>
    </source>
</evidence>
<dbReference type="AlphaFoldDB" id="A0A2A6E2K6"/>
<evidence type="ECO:0000256" key="3">
    <source>
        <dbReference type="ARBA" id="ARBA00022553"/>
    </source>
</evidence>
<comment type="caution">
    <text evidence="9">The sequence shown here is derived from an EMBL/GenBank/DDBJ whole genome shotgun (WGS) entry which is preliminary data.</text>
</comment>
<dbReference type="PROSITE" id="PS50885">
    <property type="entry name" value="HAMP"/>
    <property type="match status" value="1"/>
</dbReference>
<dbReference type="Pfam" id="PF02518">
    <property type="entry name" value="HATPase_c"/>
    <property type="match status" value="1"/>
</dbReference>
<keyword evidence="4" id="KW-0808">Transferase</keyword>
<evidence type="ECO:0000313" key="10">
    <source>
        <dbReference type="Proteomes" id="UP000243688"/>
    </source>
</evidence>
<dbReference type="CDD" id="cd06225">
    <property type="entry name" value="HAMP"/>
    <property type="match status" value="1"/>
</dbReference>
<sequence length="598" mass="68453">MKSYFSLKYKLFLILACLSLIPISLVSYSSRHFLFRSSMEYSSSISSQYVRFVSHDISLYLKDLSQSFDALLTHSAFQKFLETPDDNLVEKADYLIAFRPVLRNALQSRNEIVGVLYLDELGKTYFESARKGFRYGFDFRRDPLYASFFGKRKEELSVPHTMDYIIGSPETVFSFVRPIYNLRTGEVRSWLIVEIREEKLKSMLSVPGYDYEGHLLLYHSGTGTAVSEVPNPPDVLECFRQSLGIRSGDNRILFTSGGIRYEAAYADIPYGDWKLVWLAPLSSMTRGVRQSSGWTLFIAVVSLAAALIIAFPVMKGVLRPLYKLKDGMHSLGRGTYVPIPPPYGNDEFGFLIRSYNQMLHELQRMEQEVYQTKIREKERELLQLQAQINPHFLFNTLETIESYAVKNNGEAVGEMVQLVARMMRYNVRNDGGWAPLKEEIAYIQNFLKIHYYRNGMDVGARFEIDSAALELPIMKLSIQPFVENSIKHGWSPHLDPREFLLTVKAEIARKAVSEAELHICIIDTGAGMAPHVLDKIREMITAEGEGEIKDPYFQRHTGIYNVFRRFRLAYGDKVYFSISSTPGEGTCVEIRVPVLVRS</sequence>
<evidence type="ECO:0000256" key="1">
    <source>
        <dbReference type="ARBA" id="ARBA00004651"/>
    </source>
</evidence>
<protein>
    <submittedName>
        <fullName evidence="9">Two-component sensor histidine kinase</fullName>
    </submittedName>
</protein>
<evidence type="ECO:0000259" key="8">
    <source>
        <dbReference type="PROSITE" id="PS50885"/>
    </source>
</evidence>
<keyword evidence="6 7" id="KW-0472">Membrane</keyword>
<dbReference type="PANTHER" id="PTHR34220:SF7">
    <property type="entry name" value="SENSOR HISTIDINE KINASE YPDA"/>
    <property type="match status" value="1"/>
</dbReference>
<keyword evidence="7" id="KW-0812">Transmembrane</keyword>
<feature type="domain" description="HAMP" evidence="8">
    <location>
        <begin position="315"/>
        <end position="367"/>
    </location>
</feature>
<dbReference type="EMBL" id="MOXJ01000006">
    <property type="protein sequence ID" value="PDO11046.1"/>
    <property type="molecule type" value="Genomic_DNA"/>
</dbReference>
<dbReference type="InterPro" id="IPR036890">
    <property type="entry name" value="HATPase_C_sf"/>
</dbReference>
<dbReference type="Proteomes" id="UP000243688">
    <property type="component" value="Unassembled WGS sequence"/>
</dbReference>
<dbReference type="Gene3D" id="6.10.340.10">
    <property type="match status" value="1"/>
</dbReference>
<dbReference type="GO" id="GO:0000155">
    <property type="term" value="F:phosphorelay sensor kinase activity"/>
    <property type="evidence" value="ECO:0007669"/>
    <property type="project" value="InterPro"/>
</dbReference>
<evidence type="ECO:0000256" key="6">
    <source>
        <dbReference type="ARBA" id="ARBA00023136"/>
    </source>
</evidence>
<keyword evidence="3" id="KW-0597">Phosphoprotein</keyword>
<dbReference type="PANTHER" id="PTHR34220">
    <property type="entry name" value="SENSOR HISTIDINE KINASE YPDA"/>
    <property type="match status" value="1"/>
</dbReference>
<comment type="subcellular location">
    <subcellularLocation>
        <location evidence="1">Cell membrane</location>
        <topology evidence="1">Multi-pass membrane protein</topology>
    </subcellularLocation>
</comment>
<dbReference type="Gene3D" id="3.30.565.10">
    <property type="entry name" value="Histidine kinase-like ATPase, C-terminal domain"/>
    <property type="match status" value="1"/>
</dbReference>
<evidence type="ECO:0000256" key="5">
    <source>
        <dbReference type="ARBA" id="ARBA00022777"/>
    </source>
</evidence>
<dbReference type="Pfam" id="PF06580">
    <property type="entry name" value="His_kinase"/>
    <property type="match status" value="1"/>
</dbReference>
<reference evidence="9 10" key="1">
    <citation type="submission" date="2016-12" db="EMBL/GenBank/DDBJ databases">
        <title>Candidatus Reconcilibacillus cellulovorans genome.</title>
        <authorList>
            <person name="Kolinko S."/>
            <person name="Wu Y.-W."/>
            <person name="Tachea F."/>
            <person name="Denzel E."/>
            <person name="Hiras J."/>
            <person name="Baecker N."/>
            <person name="Chan L.J."/>
            <person name="Eichorst S.A."/>
            <person name="Frey D."/>
            <person name="Adams P.D."/>
            <person name="Pray T."/>
            <person name="Tanjore D."/>
            <person name="Petzold C.J."/>
            <person name="Gladden J.M."/>
            <person name="Simmons B.A."/>
            <person name="Singer S.W."/>
        </authorList>
    </citation>
    <scope>NUCLEOTIDE SEQUENCE [LARGE SCALE GENOMIC DNA]</scope>
    <source>
        <strain evidence="9">JTherm</strain>
    </source>
</reference>
<keyword evidence="2" id="KW-1003">Cell membrane</keyword>
<feature type="transmembrane region" description="Helical" evidence="7">
    <location>
        <begin position="294"/>
        <end position="314"/>
    </location>
</feature>
<keyword evidence="7" id="KW-1133">Transmembrane helix</keyword>
<dbReference type="GO" id="GO:0005886">
    <property type="term" value="C:plasma membrane"/>
    <property type="evidence" value="ECO:0007669"/>
    <property type="project" value="UniProtKB-SubCell"/>
</dbReference>
<dbReference type="InterPro" id="IPR010559">
    <property type="entry name" value="Sig_transdc_His_kin_internal"/>
</dbReference>
<dbReference type="SMART" id="SM00304">
    <property type="entry name" value="HAMP"/>
    <property type="match status" value="1"/>
</dbReference>
<dbReference type="SUPFAM" id="SSF55874">
    <property type="entry name" value="ATPase domain of HSP90 chaperone/DNA topoisomerase II/histidine kinase"/>
    <property type="match status" value="1"/>
</dbReference>
<organism evidence="9 10">
    <name type="scientific">Candidatus Reconcilbacillus cellulovorans</name>
    <dbReference type="NCBI Taxonomy" id="1906605"/>
    <lineage>
        <taxon>Bacteria</taxon>
        <taxon>Bacillati</taxon>
        <taxon>Bacillota</taxon>
        <taxon>Bacilli</taxon>
        <taxon>Bacillales</taxon>
        <taxon>Paenibacillaceae</taxon>
        <taxon>Candidatus Reconcilbacillus</taxon>
    </lineage>
</organism>
<dbReference type="SUPFAM" id="SSF158472">
    <property type="entry name" value="HAMP domain-like"/>
    <property type="match status" value="1"/>
</dbReference>
<name>A0A2A6E2K6_9BACL</name>
<proteinExistence type="predicted"/>
<evidence type="ECO:0000256" key="7">
    <source>
        <dbReference type="SAM" id="Phobius"/>
    </source>
</evidence>
<evidence type="ECO:0000313" key="9">
    <source>
        <dbReference type="EMBL" id="PDO11046.1"/>
    </source>
</evidence>
<dbReference type="Pfam" id="PF00672">
    <property type="entry name" value="HAMP"/>
    <property type="match status" value="1"/>
</dbReference>
<dbReference type="InterPro" id="IPR003594">
    <property type="entry name" value="HATPase_dom"/>
</dbReference>
<dbReference type="InterPro" id="IPR003660">
    <property type="entry name" value="HAMP_dom"/>
</dbReference>
<keyword evidence="5 9" id="KW-0418">Kinase</keyword>